<dbReference type="SUPFAM" id="SSF54814">
    <property type="entry name" value="Prokaryotic type KH domain (KH-domain type II)"/>
    <property type="match status" value="1"/>
</dbReference>
<feature type="region of interest" description="Disordered" evidence="6">
    <location>
        <begin position="360"/>
        <end position="381"/>
    </location>
</feature>
<dbReference type="PRINTS" id="PR00326">
    <property type="entry name" value="GTP1OBG"/>
</dbReference>
<feature type="domain" description="G" evidence="7">
    <location>
        <begin position="86"/>
        <end position="208"/>
    </location>
</feature>
<evidence type="ECO:0000313" key="9">
    <source>
        <dbReference type="Proteomes" id="UP000230066"/>
    </source>
</evidence>
<evidence type="ECO:0000313" key="8">
    <source>
        <dbReference type="EMBL" id="THD21599.1"/>
    </source>
</evidence>
<reference evidence="8" key="1">
    <citation type="submission" date="2019-03" db="EMBL/GenBank/DDBJ databases">
        <title>Improved annotation for the trematode Fasciola hepatica.</title>
        <authorList>
            <person name="Choi Y.-J."/>
            <person name="Martin J."/>
            <person name="Mitreva M."/>
        </authorList>
    </citation>
    <scope>NUCLEOTIDE SEQUENCE [LARGE SCALE GENOMIC DNA]</scope>
</reference>
<dbReference type="Pfam" id="PF01926">
    <property type="entry name" value="MMR_HSR1"/>
    <property type="match status" value="1"/>
</dbReference>
<keyword evidence="9" id="KW-1185">Reference proteome</keyword>
<dbReference type="PANTHER" id="PTHR42698:SF1">
    <property type="entry name" value="GTPASE ERA, MITOCHONDRIAL"/>
    <property type="match status" value="1"/>
</dbReference>
<keyword evidence="3" id="KW-0547">Nucleotide-binding</keyword>
<name>A0A4E0R0Z8_FASHE</name>
<organism evidence="8 9">
    <name type="scientific">Fasciola hepatica</name>
    <name type="common">Liver fluke</name>
    <dbReference type="NCBI Taxonomy" id="6192"/>
    <lineage>
        <taxon>Eukaryota</taxon>
        <taxon>Metazoa</taxon>
        <taxon>Spiralia</taxon>
        <taxon>Lophotrochozoa</taxon>
        <taxon>Platyhelminthes</taxon>
        <taxon>Trematoda</taxon>
        <taxon>Digenea</taxon>
        <taxon>Plagiorchiida</taxon>
        <taxon>Echinostomata</taxon>
        <taxon>Echinostomatoidea</taxon>
        <taxon>Fasciolidae</taxon>
        <taxon>Fasciola</taxon>
    </lineage>
</organism>
<dbReference type="PANTHER" id="PTHR42698">
    <property type="entry name" value="GTPASE ERA"/>
    <property type="match status" value="1"/>
</dbReference>
<dbReference type="Proteomes" id="UP000230066">
    <property type="component" value="Unassembled WGS sequence"/>
</dbReference>
<dbReference type="GO" id="GO:0005759">
    <property type="term" value="C:mitochondrial matrix"/>
    <property type="evidence" value="ECO:0007669"/>
    <property type="project" value="TreeGrafter"/>
</dbReference>
<evidence type="ECO:0000256" key="5">
    <source>
        <dbReference type="ARBA" id="ARBA00030975"/>
    </source>
</evidence>
<evidence type="ECO:0000256" key="4">
    <source>
        <dbReference type="ARBA" id="ARBA00023134"/>
    </source>
</evidence>
<evidence type="ECO:0000256" key="1">
    <source>
        <dbReference type="ARBA" id="ARBA00007921"/>
    </source>
</evidence>
<dbReference type="InterPro" id="IPR005662">
    <property type="entry name" value="GTPase_Era-like"/>
</dbReference>
<dbReference type="EMBL" id="JXXN02003401">
    <property type="protein sequence ID" value="THD21599.1"/>
    <property type="molecule type" value="Genomic_DNA"/>
</dbReference>
<dbReference type="InterPro" id="IPR005225">
    <property type="entry name" value="Small_GTP-bd"/>
</dbReference>
<dbReference type="CDD" id="cd22534">
    <property type="entry name" value="KH-II_Era"/>
    <property type="match status" value="1"/>
</dbReference>
<evidence type="ECO:0000259" key="7">
    <source>
        <dbReference type="Pfam" id="PF01926"/>
    </source>
</evidence>
<comment type="caution">
    <text evidence="8">The sequence shown here is derived from an EMBL/GenBank/DDBJ whole genome shotgun (WGS) entry which is preliminary data.</text>
</comment>
<sequence length="632" mass="71341">MSIGRLFGRMSSRIIHRLDKLSLFSRPDLSCAYCFSQRASDSTSPGSLSSESYPIQSVCVPHTKAEYLQKLLIQQPHSPPNARTLKVAVFGCPNTGKSSLINMLTKWRVCAVSGKAHTTRSKQMAALMKDNVQVVFVDLPGIVNKGKARQFNLDKAFIRDPHSASFEADIIMVVVDVSHPRSRSELDPEIVKALHFFDDKESILVLNKIDLARNNPTRLLDITRRLTQGTVDGRRWHLDAYQARFNRRARLSPTSPMLQPPSELIAAYLPPVCHEEANKMLSKLAEIRARLNPPIEAVPKVRLLVDPEHRDMPAEVDEDETIDVQPSEVLNTPTETADRPVTDVETEVIDEYFKHYKPESHLAASPRSESDFEDNSVNTDPQDEVNDALCSTPVDEPTSVINDSDPLRAHQLKLLARDDPYLDALLDTLKQQLLLHSASPEEVAERRKRWLEVSVAVQGVTSWPGFSSVFMVSSANGDGIDRLRDYLFQRAIPGRPWFMSPSLVTDQEPSELVRMCVWAHCLDKLRQEIPYSLRIVVDDCEKARLDDGDDRVFVHARIQCKSERHLRQVLGIKGSTITELAASVKQELMNMFRANVVVKLTAEMASIRPNIRHRIRQAEDFADVFPEQGRAR</sequence>
<comment type="similarity">
    <text evidence="1">Belongs to the TRAFAC class TrmE-Era-EngA-EngB-Septin-like GTPase superfamily. Era GTPase family.</text>
</comment>
<protein>
    <recommendedName>
        <fullName evidence="2">GTPase Era, mitochondrial</fullName>
    </recommendedName>
    <alternativeName>
        <fullName evidence="5">ERA-like protein 1</fullName>
    </alternativeName>
</protein>
<proteinExistence type="inferred from homology"/>
<dbReference type="GO" id="GO:0005525">
    <property type="term" value="F:GTP binding"/>
    <property type="evidence" value="ECO:0007669"/>
    <property type="project" value="UniProtKB-KW"/>
</dbReference>
<gene>
    <name evidence="8" type="ORF">D915_007618</name>
</gene>
<dbReference type="InterPro" id="IPR006073">
    <property type="entry name" value="GTP-bd"/>
</dbReference>
<dbReference type="Gene3D" id="3.30.300.20">
    <property type="match status" value="1"/>
</dbReference>
<dbReference type="InterPro" id="IPR009019">
    <property type="entry name" value="KH_sf_prok-type"/>
</dbReference>
<dbReference type="InterPro" id="IPR015946">
    <property type="entry name" value="KH_dom-like_a/b"/>
</dbReference>
<dbReference type="GO" id="GO:0043024">
    <property type="term" value="F:ribosomal small subunit binding"/>
    <property type="evidence" value="ECO:0007669"/>
    <property type="project" value="TreeGrafter"/>
</dbReference>
<accession>A0A4E0R0Z8</accession>
<evidence type="ECO:0000256" key="6">
    <source>
        <dbReference type="SAM" id="MobiDB-lite"/>
    </source>
</evidence>
<dbReference type="SUPFAM" id="SSF52540">
    <property type="entry name" value="P-loop containing nucleoside triphosphate hydrolases"/>
    <property type="match status" value="1"/>
</dbReference>
<dbReference type="FunFam" id="3.40.50.300:FF:002220">
    <property type="entry name" value="GTPase Era, mitochondrial"/>
    <property type="match status" value="1"/>
</dbReference>
<dbReference type="GO" id="GO:0000028">
    <property type="term" value="P:ribosomal small subunit assembly"/>
    <property type="evidence" value="ECO:0007669"/>
    <property type="project" value="TreeGrafter"/>
</dbReference>
<dbReference type="AlphaFoldDB" id="A0A4E0R0Z8"/>
<dbReference type="Gene3D" id="3.40.50.300">
    <property type="entry name" value="P-loop containing nucleotide triphosphate hydrolases"/>
    <property type="match status" value="1"/>
</dbReference>
<evidence type="ECO:0000256" key="3">
    <source>
        <dbReference type="ARBA" id="ARBA00022741"/>
    </source>
</evidence>
<dbReference type="NCBIfam" id="TIGR00231">
    <property type="entry name" value="small_GTP"/>
    <property type="match status" value="1"/>
</dbReference>
<evidence type="ECO:0000256" key="2">
    <source>
        <dbReference type="ARBA" id="ARBA00019149"/>
    </source>
</evidence>
<keyword evidence="4" id="KW-0342">GTP-binding</keyword>
<dbReference type="InterPro" id="IPR027417">
    <property type="entry name" value="P-loop_NTPase"/>
</dbReference>
<dbReference type="GO" id="GO:0019843">
    <property type="term" value="F:rRNA binding"/>
    <property type="evidence" value="ECO:0007669"/>
    <property type="project" value="TreeGrafter"/>
</dbReference>